<dbReference type="InterPro" id="IPR033121">
    <property type="entry name" value="PEPTIDASE_A1"/>
</dbReference>
<dbReference type="PROSITE" id="PS51767">
    <property type="entry name" value="PEPTIDASE_A1"/>
    <property type="match status" value="1"/>
</dbReference>
<dbReference type="GO" id="GO:0004190">
    <property type="term" value="F:aspartic-type endopeptidase activity"/>
    <property type="evidence" value="ECO:0007669"/>
    <property type="project" value="InterPro"/>
</dbReference>
<dbReference type="Proteomes" id="UP000652761">
    <property type="component" value="Unassembled WGS sequence"/>
</dbReference>
<evidence type="ECO:0000313" key="5">
    <source>
        <dbReference type="Proteomes" id="UP000652761"/>
    </source>
</evidence>
<sequence length="227" mass="23810">MHRRQVRASSSPSPTTIAHYSLHLTASSTDDALLNITSNDTSHLLYLSNVTVSTCKTITSGLQVLQSANYVVRVCLGKAPQPMLMALDTSNDATWLPCPACAGCPPSSAIFDSTKSSSFTPVPCGDARYNQGRSAFHAALSRDTLHIANDIFPVYTFGCLQKVMGSSVSPQGLLMLGCGLAPKTSTALPSPTASPTSSPSTSLAPSGSALLGSPFASRPPRFYKNIK</sequence>
<dbReference type="PANTHER" id="PTHR13683:SF798">
    <property type="entry name" value="ASPARTYL PROTEASE AED3-LIKE"/>
    <property type="match status" value="1"/>
</dbReference>
<keyword evidence="5" id="KW-1185">Reference proteome</keyword>
<dbReference type="InterPro" id="IPR021109">
    <property type="entry name" value="Peptidase_aspartic_dom_sf"/>
</dbReference>
<dbReference type="Pfam" id="PF14543">
    <property type="entry name" value="TAXi_N"/>
    <property type="match status" value="1"/>
</dbReference>
<dbReference type="InterPro" id="IPR032861">
    <property type="entry name" value="TAXi_N"/>
</dbReference>
<dbReference type="OrthoDB" id="1727147at2759"/>
<evidence type="ECO:0000313" key="4">
    <source>
        <dbReference type="EMBL" id="MQM21135.1"/>
    </source>
</evidence>
<feature type="region of interest" description="Disordered" evidence="2">
    <location>
        <begin position="187"/>
        <end position="227"/>
    </location>
</feature>
<evidence type="ECO:0000259" key="3">
    <source>
        <dbReference type="PROSITE" id="PS51767"/>
    </source>
</evidence>
<evidence type="ECO:0000256" key="1">
    <source>
        <dbReference type="ARBA" id="ARBA00007447"/>
    </source>
</evidence>
<gene>
    <name evidence="4" type="ORF">Taro_054170</name>
</gene>
<reference evidence="4" key="1">
    <citation type="submission" date="2017-07" db="EMBL/GenBank/DDBJ databases">
        <title>Taro Niue Genome Assembly and Annotation.</title>
        <authorList>
            <person name="Atibalentja N."/>
            <person name="Keating K."/>
            <person name="Fields C.J."/>
        </authorList>
    </citation>
    <scope>NUCLEOTIDE SEQUENCE</scope>
    <source>
        <strain evidence="4">Niue_2</strain>
        <tissue evidence="4">Leaf</tissue>
    </source>
</reference>
<comment type="similarity">
    <text evidence="1">Belongs to the peptidase A1 family.</text>
</comment>
<dbReference type="EMBL" id="NMUH01010635">
    <property type="protein sequence ID" value="MQM21135.1"/>
    <property type="molecule type" value="Genomic_DNA"/>
</dbReference>
<accession>A0A843XQA4</accession>
<name>A0A843XQA4_COLES</name>
<dbReference type="Gene3D" id="2.40.70.10">
    <property type="entry name" value="Acid Proteases"/>
    <property type="match status" value="1"/>
</dbReference>
<dbReference type="GO" id="GO:0006508">
    <property type="term" value="P:proteolysis"/>
    <property type="evidence" value="ECO:0007669"/>
    <property type="project" value="InterPro"/>
</dbReference>
<dbReference type="AlphaFoldDB" id="A0A843XQA4"/>
<dbReference type="PANTHER" id="PTHR13683">
    <property type="entry name" value="ASPARTYL PROTEASES"/>
    <property type="match status" value="1"/>
</dbReference>
<comment type="caution">
    <text evidence="4">The sequence shown here is derived from an EMBL/GenBank/DDBJ whole genome shotgun (WGS) entry which is preliminary data.</text>
</comment>
<feature type="compositionally biased region" description="Low complexity" evidence="2">
    <location>
        <begin position="187"/>
        <end position="214"/>
    </location>
</feature>
<organism evidence="4 5">
    <name type="scientific">Colocasia esculenta</name>
    <name type="common">Wild taro</name>
    <name type="synonym">Arum esculentum</name>
    <dbReference type="NCBI Taxonomy" id="4460"/>
    <lineage>
        <taxon>Eukaryota</taxon>
        <taxon>Viridiplantae</taxon>
        <taxon>Streptophyta</taxon>
        <taxon>Embryophyta</taxon>
        <taxon>Tracheophyta</taxon>
        <taxon>Spermatophyta</taxon>
        <taxon>Magnoliopsida</taxon>
        <taxon>Liliopsida</taxon>
        <taxon>Araceae</taxon>
        <taxon>Aroideae</taxon>
        <taxon>Colocasieae</taxon>
        <taxon>Colocasia</taxon>
    </lineage>
</organism>
<dbReference type="InterPro" id="IPR001461">
    <property type="entry name" value="Aspartic_peptidase_A1"/>
</dbReference>
<dbReference type="SUPFAM" id="SSF50630">
    <property type="entry name" value="Acid proteases"/>
    <property type="match status" value="1"/>
</dbReference>
<proteinExistence type="inferred from homology"/>
<feature type="domain" description="Peptidase A1" evidence="3">
    <location>
        <begin position="70"/>
        <end position="227"/>
    </location>
</feature>
<protein>
    <recommendedName>
        <fullName evidence="3">Peptidase A1 domain-containing protein</fullName>
    </recommendedName>
</protein>
<evidence type="ECO:0000256" key="2">
    <source>
        <dbReference type="SAM" id="MobiDB-lite"/>
    </source>
</evidence>